<evidence type="ECO:0000256" key="1">
    <source>
        <dbReference type="SAM" id="MobiDB-lite"/>
    </source>
</evidence>
<accession>A0A8J2UBY4</accession>
<feature type="transmembrane region" description="Helical" evidence="2">
    <location>
        <begin position="358"/>
        <end position="376"/>
    </location>
</feature>
<feature type="transmembrane region" description="Helical" evidence="2">
    <location>
        <begin position="178"/>
        <end position="197"/>
    </location>
</feature>
<keyword evidence="4" id="KW-1185">Reference proteome</keyword>
<feature type="transmembrane region" description="Helical" evidence="2">
    <location>
        <begin position="526"/>
        <end position="547"/>
    </location>
</feature>
<name>A0A8J2UBY4_9BACT</name>
<keyword evidence="2" id="KW-1133">Transmembrane helix</keyword>
<protein>
    <recommendedName>
        <fullName evidence="5">Peptidase M1 membrane alanine aminopeptidase domain-containing protein</fullName>
    </recommendedName>
</protein>
<feature type="transmembrane region" description="Helical" evidence="2">
    <location>
        <begin position="406"/>
        <end position="426"/>
    </location>
</feature>
<feature type="transmembrane region" description="Helical" evidence="2">
    <location>
        <begin position="98"/>
        <end position="121"/>
    </location>
</feature>
<dbReference type="Proteomes" id="UP000607559">
    <property type="component" value="Unassembled WGS sequence"/>
</dbReference>
<evidence type="ECO:0000313" key="4">
    <source>
        <dbReference type="Proteomes" id="UP000607559"/>
    </source>
</evidence>
<evidence type="ECO:0000313" key="3">
    <source>
        <dbReference type="EMBL" id="GGA94072.1"/>
    </source>
</evidence>
<feature type="transmembrane region" description="Helical" evidence="2">
    <location>
        <begin position="471"/>
        <end position="493"/>
    </location>
</feature>
<feature type="transmembrane region" description="Helical" evidence="2">
    <location>
        <begin position="245"/>
        <end position="264"/>
    </location>
</feature>
<keyword evidence="2" id="KW-0472">Membrane</keyword>
<sequence length="1113" mass="125930">MFSQIFLFEIRYRLRRPAFYVYFILLFGFSLFIFAKGAIGAPEKVVLNSPASLAEFLAATSIFLMLVSSAIMGTPLYRDLEHNTKEYYLSYPITKAGYFWGRYLGSFFFVLVIGLGILLGIRLGSLLGPVFGWQPAGRYGANRLLYYFYPYFTITVPTLFFTSSLFFGLVAAFRNVKVIYSSGLFLLLGYILANFFLHNINNQTIIFLADPFLLNGVHSAQSGLSPQQLNHNIIPLTGLILENRILWVSVGAIVLAITWWRFSFERFFSGRLTKDRRATRPAPALPAGLTPVHTQLQGSYYRRTLFSLTRIELLNIIRDNYFWLILTGGYIFLSFVFWNGPHHFGVKDFPRTVFFVDVFNDIFLVFVFLIIVFYTGETVHREKLTGFAFINDALPPPDWVLNSAKIVSLCCLAAFLSLTPALIGLPVQLLRGYTAVNIPVYFASTFVITFPKLVAMVLFCYAIQLIVNNKFAAYGVAITIYTAMLVVSEFNYFNYTPLLYSHIPFVWASDMDGIGHMTRPIGWFQFYWTAAGLVLIVIGSLFFARGVPRSLRERLRLASQRFHGPARIGFGALLALFLILGGYIYYNVSYLNEYLTPWEHNERNALVEKHLKQYAGMPLPRITRLSMTVDLFPGEQREETHATLTVMNKDHRPIDSLLIDGDGLDFDISHNGAILPYTCPLYFPAGKFNLFRPRKEPSDYRLYILPVPLQPGDSMQFQVHSNLAFPGFRNSLYAANALHNGMFTTGNLPGAGYDEGDEIGNNDIRKDHGLPEKHAIDIPWDDSTGRNTLAAGGDLISYDLTVSTSAGQWVQASGRLEKEWMQNGRHYFHFIQDNPGLYPPAAIATARYARWTDTVRLNDGRTIQVEIDYHPVHSANLRRYQTALKDGLRYFSRAFGPFPYDRLCLVESSAYSRNEISTPGVIFISEPDGWVADLRDRGDFDYPYYTAAVQLAHQWWGSTVIPNNTLGAPIINSGVPHYAALALLARRPDSTQVQRALDFLNWDYTWGHRTDHDGERPLINANKGYELDARAALQLYALGRSIGFDSLNTALRAFRDQWAFRKGGPYAGAHDLFNTLDAHIPDSLHTWLADAWQKTPTGPPTSPTTRPAPTARR</sequence>
<dbReference type="AlphaFoldDB" id="A0A8J2UBY4"/>
<comment type="caution">
    <text evidence="3">The sequence shown here is derived from an EMBL/GenBank/DDBJ whole genome shotgun (WGS) entry which is preliminary data.</text>
</comment>
<dbReference type="SUPFAM" id="SSF55486">
    <property type="entry name" value="Metalloproteases ('zincins'), catalytic domain"/>
    <property type="match status" value="1"/>
</dbReference>
<feature type="transmembrane region" description="Helical" evidence="2">
    <location>
        <begin position="148"/>
        <end position="171"/>
    </location>
</feature>
<feature type="transmembrane region" description="Helical" evidence="2">
    <location>
        <begin position="568"/>
        <end position="586"/>
    </location>
</feature>
<feature type="transmembrane region" description="Helical" evidence="2">
    <location>
        <begin position="53"/>
        <end position="77"/>
    </location>
</feature>
<evidence type="ECO:0008006" key="5">
    <source>
        <dbReference type="Google" id="ProtNLM"/>
    </source>
</evidence>
<gene>
    <name evidence="3" type="ORF">GCM10011511_16730</name>
</gene>
<dbReference type="Gene3D" id="1.10.390.10">
    <property type="entry name" value="Neutral Protease Domain 2"/>
    <property type="match status" value="1"/>
</dbReference>
<dbReference type="RefSeq" id="WP_188930560.1">
    <property type="nucleotide sequence ID" value="NZ_BMJC01000002.1"/>
</dbReference>
<reference evidence="3" key="1">
    <citation type="journal article" date="2014" name="Int. J. Syst. Evol. Microbiol.">
        <title>Complete genome sequence of Corynebacterium casei LMG S-19264T (=DSM 44701T), isolated from a smear-ripened cheese.</title>
        <authorList>
            <consortium name="US DOE Joint Genome Institute (JGI-PGF)"/>
            <person name="Walter F."/>
            <person name="Albersmeier A."/>
            <person name="Kalinowski J."/>
            <person name="Ruckert C."/>
        </authorList>
    </citation>
    <scope>NUCLEOTIDE SEQUENCE</scope>
    <source>
        <strain evidence="3">CGMCC 1.15448</strain>
    </source>
</reference>
<organism evidence="3 4">
    <name type="scientific">Puia dinghuensis</name>
    <dbReference type="NCBI Taxonomy" id="1792502"/>
    <lineage>
        <taxon>Bacteria</taxon>
        <taxon>Pseudomonadati</taxon>
        <taxon>Bacteroidota</taxon>
        <taxon>Chitinophagia</taxon>
        <taxon>Chitinophagales</taxon>
        <taxon>Chitinophagaceae</taxon>
        <taxon>Puia</taxon>
    </lineage>
</organism>
<reference evidence="3" key="2">
    <citation type="submission" date="2020-09" db="EMBL/GenBank/DDBJ databases">
        <authorList>
            <person name="Sun Q."/>
            <person name="Zhou Y."/>
        </authorList>
    </citation>
    <scope>NUCLEOTIDE SEQUENCE</scope>
    <source>
        <strain evidence="3">CGMCC 1.15448</strain>
    </source>
</reference>
<keyword evidence="2" id="KW-0812">Transmembrane</keyword>
<feature type="transmembrane region" description="Helical" evidence="2">
    <location>
        <begin position="20"/>
        <end position="41"/>
    </location>
</feature>
<feature type="transmembrane region" description="Helical" evidence="2">
    <location>
        <begin position="438"/>
        <end position="459"/>
    </location>
</feature>
<feature type="region of interest" description="Disordered" evidence="1">
    <location>
        <begin position="1092"/>
        <end position="1113"/>
    </location>
</feature>
<feature type="compositionally biased region" description="Low complexity" evidence="1">
    <location>
        <begin position="1103"/>
        <end position="1113"/>
    </location>
</feature>
<dbReference type="EMBL" id="BMJC01000002">
    <property type="protein sequence ID" value="GGA94072.1"/>
    <property type="molecule type" value="Genomic_DNA"/>
</dbReference>
<feature type="transmembrane region" description="Helical" evidence="2">
    <location>
        <begin position="320"/>
        <end position="338"/>
    </location>
</feature>
<proteinExistence type="predicted"/>
<evidence type="ECO:0000256" key="2">
    <source>
        <dbReference type="SAM" id="Phobius"/>
    </source>
</evidence>
<dbReference type="InterPro" id="IPR027268">
    <property type="entry name" value="Peptidase_M4/M1_CTD_sf"/>
</dbReference>